<reference evidence="3" key="1">
    <citation type="submission" date="2009-09" db="EMBL/GenBank/DDBJ databases">
        <title>The complete chromosome of Desulfohalobium retbaense DSM 5692.</title>
        <authorList>
            <consortium name="US DOE Joint Genome Institute (JGI-PGF)"/>
            <person name="Lucas S."/>
            <person name="Copeland A."/>
            <person name="Lapidus A."/>
            <person name="Glavina del Rio T."/>
            <person name="Dalin E."/>
            <person name="Tice H."/>
            <person name="Bruce D."/>
            <person name="Goodwin L."/>
            <person name="Pitluck S."/>
            <person name="Kyrpides N."/>
            <person name="Mavromatis K."/>
            <person name="Ivanova N."/>
            <person name="Mikhailova N."/>
            <person name="Munk A.C."/>
            <person name="Brettin T."/>
            <person name="Detter J.C."/>
            <person name="Han C."/>
            <person name="Tapia R."/>
            <person name="Larimer F."/>
            <person name="Land M."/>
            <person name="Hauser L."/>
            <person name="Markowitz V."/>
            <person name="Cheng J.-F."/>
            <person name="Hugenholtz P."/>
            <person name="Woyke T."/>
            <person name="Wu D."/>
            <person name="Spring S."/>
            <person name="Klenk H.-P."/>
            <person name="Eisen J.A."/>
        </authorList>
    </citation>
    <scope>NUCLEOTIDE SEQUENCE [LARGE SCALE GENOMIC DNA]</scope>
    <source>
        <strain evidence="3">DSM 5692</strain>
    </source>
</reference>
<sequence length="165" mass="18179">MQKSVNTDKTAATGCAGKYLTFFLADEVYGVPILKVQEIIGLKELTKVPKVPQYIKGVLNLRGKVIPVVDLRLKFDIEEKEDTRSTSIIIFQVQKNGSDVIAGVKVDSVNEVVDIKESDIEPTPALGMQEAEELVIGMAKIHSTVHMLIDMDRILNTDAILNIAE</sequence>
<dbReference type="Pfam" id="PF01584">
    <property type="entry name" value="CheW"/>
    <property type="match status" value="1"/>
</dbReference>
<dbReference type="GO" id="GO:0005829">
    <property type="term" value="C:cytosol"/>
    <property type="evidence" value="ECO:0007669"/>
    <property type="project" value="TreeGrafter"/>
</dbReference>
<dbReference type="Proteomes" id="UP000001052">
    <property type="component" value="Chromosome"/>
</dbReference>
<dbReference type="STRING" id="485915.Dret_0932"/>
<dbReference type="eggNOG" id="COG0835">
    <property type="taxonomic scope" value="Bacteria"/>
</dbReference>
<accession>C8X1C6</accession>
<evidence type="ECO:0000313" key="2">
    <source>
        <dbReference type="EMBL" id="ACV68223.1"/>
    </source>
</evidence>
<gene>
    <name evidence="2" type="ordered locus">Dret_0932</name>
</gene>
<name>C8X1C6_DESRD</name>
<dbReference type="KEGG" id="drt:Dret_0932"/>
<reference evidence="2 3" key="2">
    <citation type="journal article" date="2010" name="Stand. Genomic Sci.">
        <title>Complete genome sequence of Desulfohalobium retbaense type strain (HR(100)).</title>
        <authorList>
            <person name="Spring S."/>
            <person name="Nolan M."/>
            <person name="Lapidus A."/>
            <person name="Glavina Del Rio T."/>
            <person name="Copeland A."/>
            <person name="Tice H."/>
            <person name="Cheng J.F."/>
            <person name="Lucas S."/>
            <person name="Land M."/>
            <person name="Chen F."/>
            <person name="Bruce D."/>
            <person name="Goodwin L."/>
            <person name="Pitluck S."/>
            <person name="Ivanova N."/>
            <person name="Mavromatis K."/>
            <person name="Mikhailova N."/>
            <person name="Pati A."/>
            <person name="Chen A."/>
            <person name="Palaniappan K."/>
            <person name="Hauser L."/>
            <person name="Chang Y.J."/>
            <person name="Jeffries C.D."/>
            <person name="Munk C."/>
            <person name="Kiss H."/>
            <person name="Chain P."/>
            <person name="Han C."/>
            <person name="Brettin T."/>
            <person name="Detter J.C."/>
            <person name="Schuler E."/>
            <person name="Goker M."/>
            <person name="Rohde M."/>
            <person name="Bristow J."/>
            <person name="Eisen J.A."/>
            <person name="Markowitz V."/>
            <person name="Hugenholtz P."/>
            <person name="Kyrpides N.C."/>
            <person name="Klenk H.P."/>
        </authorList>
    </citation>
    <scope>NUCLEOTIDE SEQUENCE [LARGE SCALE GENOMIC DNA]</scope>
    <source>
        <strain evidence="2 3">DSM 5692</strain>
    </source>
</reference>
<dbReference type="InterPro" id="IPR036061">
    <property type="entry name" value="CheW-like_dom_sf"/>
</dbReference>
<dbReference type="EMBL" id="CP001734">
    <property type="protein sequence ID" value="ACV68223.1"/>
    <property type="molecule type" value="Genomic_DNA"/>
</dbReference>
<organism evidence="2 3">
    <name type="scientific">Desulfohalobium retbaense (strain ATCC 49708 / DSM 5692 / JCM 16813 / HR100)</name>
    <dbReference type="NCBI Taxonomy" id="485915"/>
    <lineage>
        <taxon>Bacteria</taxon>
        <taxon>Pseudomonadati</taxon>
        <taxon>Thermodesulfobacteriota</taxon>
        <taxon>Desulfovibrionia</taxon>
        <taxon>Desulfovibrionales</taxon>
        <taxon>Desulfohalobiaceae</taxon>
        <taxon>Desulfohalobium</taxon>
    </lineage>
</organism>
<dbReference type="Gene3D" id="2.30.30.40">
    <property type="entry name" value="SH3 Domains"/>
    <property type="match status" value="1"/>
</dbReference>
<proteinExistence type="predicted"/>
<dbReference type="RefSeq" id="WP_015751379.1">
    <property type="nucleotide sequence ID" value="NC_013223.1"/>
</dbReference>
<dbReference type="OrthoDB" id="9790406at2"/>
<dbReference type="InterPro" id="IPR039315">
    <property type="entry name" value="CheW"/>
</dbReference>
<protein>
    <submittedName>
        <fullName evidence="2">CheW protein</fullName>
    </submittedName>
</protein>
<dbReference type="AlphaFoldDB" id="C8X1C6"/>
<dbReference type="PANTHER" id="PTHR22617:SF41">
    <property type="entry name" value="CHEMOTAXIS SIGNAL TRANSDUCTION SYSTEM ADAPTOR PROTEIN CHEW"/>
    <property type="match status" value="1"/>
</dbReference>
<dbReference type="PROSITE" id="PS50851">
    <property type="entry name" value="CHEW"/>
    <property type="match status" value="1"/>
</dbReference>
<dbReference type="PANTHER" id="PTHR22617">
    <property type="entry name" value="CHEMOTAXIS SENSOR HISTIDINE KINASE-RELATED"/>
    <property type="match status" value="1"/>
</dbReference>
<dbReference type="GO" id="GO:0006935">
    <property type="term" value="P:chemotaxis"/>
    <property type="evidence" value="ECO:0007669"/>
    <property type="project" value="InterPro"/>
</dbReference>
<dbReference type="InterPro" id="IPR002545">
    <property type="entry name" value="CheW-lke_dom"/>
</dbReference>
<dbReference type="Gene3D" id="2.40.50.180">
    <property type="entry name" value="CheA-289, Domain 4"/>
    <property type="match status" value="1"/>
</dbReference>
<evidence type="ECO:0000313" key="3">
    <source>
        <dbReference type="Proteomes" id="UP000001052"/>
    </source>
</evidence>
<dbReference type="SMART" id="SM00260">
    <property type="entry name" value="CheW"/>
    <property type="match status" value="1"/>
</dbReference>
<keyword evidence="3" id="KW-1185">Reference proteome</keyword>
<evidence type="ECO:0000259" key="1">
    <source>
        <dbReference type="PROSITE" id="PS50851"/>
    </source>
</evidence>
<dbReference type="HOGENOM" id="CLU_048995_1_1_7"/>
<feature type="domain" description="CheW-like" evidence="1">
    <location>
        <begin position="16"/>
        <end position="160"/>
    </location>
</feature>
<dbReference type="SUPFAM" id="SSF50341">
    <property type="entry name" value="CheW-like"/>
    <property type="match status" value="1"/>
</dbReference>
<dbReference type="GO" id="GO:0007165">
    <property type="term" value="P:signal transduction"/>
    <property type="evidence" value="ECO:0007669"/>
    <property type="project" value="InterPro"/>
</dbReference>